<gene>
    <name evidence="1" type="ORF">G3I67_11505</name>
</gene>
<dbReference type="RefSeq" id="WP_163655472.1">
    <property type="nucleotide sequence ID" value="NZ_JAAGRN010000007.1"/>
</dbReference>
<reference evidence="1" key="1">
    <citation type="submission" date="2020-02" db="EMBL/GenBank/DDBJ databases">
        <authorList>
            <person name="Chen W.-M."/>
        </authorList>
    </citation>
    <scope>NUCLEOTIDE SEQUENCE</scope>
    <source>
        <strain evidence="1">NBD-18</strain>
    </source>
</reference>
<comment type="caution">
    <text evidence="1">The sequence shown here is derived from an EMBL/GenBank/DDBJ whole genome shotgun (WGS) entry which is preliminary data.</text>
</comment>
<dbReference type="AlphaFoldDB" id="A0A6B2R398"/>
<organism evidence="1">
    <name type="scientific">Sheuella amnicola</name>
    <dbReference type="NCBI Taxonomy" id="2707330"/>
    <lineage>
        <taxon>Bacteria</taxon>
        <taxon>Pseudomonadati</taxon>
        <taxon>Pseudomonadota</taxon>
        <taxon>Betaproteobacteria</taxon>
        <taxon>Burkholderiales</taxon>
        <taxon>Alcaligenaceae</taxon>
        <taxon>Sheuella</taxon>
    </lineage>
</organism>
<dbReference type="EMBL" id="JAAGRN010000007">
    <property type="protein sequence ID" value="NDY83859.1"/>
    <property type="molecule type" value="Genomic_DNA"/>
</dbReference>
<evidence type="ECO:0000313" key="1">
    <source>
        <dbReference type="EMBL" id="NDY83859.1"/>
    </source>
</evidence>
<sequence length="127" mass="14821">MHDDILLTRLSRLVNQNERLVWRGRHVDTTFLFQTGDDQFLIVIHEGRITSVRKGPFVQANWQFAMRASSDAWSAFWQAMPAPGFHDLMAMVKFKYLKMEGDLYPIMSHLLYFKDVLASVRQAETSK</sequence>
<protein>
    <recommendedName>
        <fullName evidence="2">SCP2 domain-containing protein</fullName>
    </recommendedName>
</protein>
<evidence type="ECO:0008006" key="2">
    <source>
        <dbReference type="Google" id="ProtNLM"/>
    </source>
</evidence>
<name>A0A6B2R398_9BURK</name>
<proteinExistence type="predicted"/>
<accession>A0A6B2R398</accession>